<dbReference type="EMBL" id="ML978128">
    <property type="protein sequence ID" value="KAF2097091.1"/>
    <property type="molecule type" value="Genomic_DNA"/>
</dbReference>
<dbReference type="SMART" id="SM00268">
    <property type="entry name" value="ACTIN"/>
    <property type="match status" value="1"/>
</dbReference>
<evidence type="ECO:0000256" key="1">
    <source>
        <dbReference type="RuleBase" id="RU000487"/>
    </source>
</evidence>
<dbReference type="SUPFAM" id="SSF53067">
    <property type="entry name" value="Actin-like ATPase domain"/>
    <property type="match status" value="2"/>
</dbReference>
<comment type="caution">
    <text evidence="3">The sequence shown here is derived from an EMBL/GenBank/DDBJ whole genome shotgun (WGS) entry which is preliminary data.</text>
</comment>
<evidence type="ECO:0000256" key="2">
    <source>
        <dbReference type="SAM" id="MobiDB-lite"/>
    </source>
</evidence>
<evidence type="ECO:0000313" key="3">
    <source>
        <dbReference type="EMBL" id="KAF2097091.1"/>
    </source>
</evidence>
<sequence length="729" mass="82739">MVGKKSGRALLREEGLARTDNHLDLTIWPQVNMINQKNYYTEYLKRDEQYLALRTQDEERKESMKRDAINEDKARSGIDVNGNVVDDDAMLRVVEAHGSKIIVIHPGSQNLRVGVANDALPKTVPMVIARQARQNESEENGGEPEPKRLKTDDGEWEEPERMFGEEFSEQFQDMSFNLKQHMRANKRRLLPNSKELVVNYNRRTTPETISEHNDPHRIDWTELPPDPRKAPPYICGHAALRIAEQSRPRYKLYWPIRAGCLNEKDYSRKNAVWEDFFTIIEEAIKTQLGIKTRKDFKQYSCVFVIPDLYERTYVTTILDTLMRDFEFKRVCFMQESLAATFGAGWSAACIVDIGAQKTSICCVDEGLCQEESRINMKYGGADVTELFMKMMLYDHFPYQEINLRRRYDWLLAEELKQKFCTANEAEISVQLYEFHLRASGQDTRKYTFKTYDEVMLAPMGFFRPTIFNNVNKLDGRRKLIDRSYDIYDNSPNDPTSTAQTTVLEFAEKNLPPPINGSQPNDASNGLSAPSAVTEKPAIDSTPRPLNITRLTDTHEPTPRSSAANSPQPEGTPQPGRASPGPGAGDALGGLSGTSADAAAQKTAQAEHRDRILPLMPLDVAILESARQGHRGDDRKARDFYGGILLVGGGAKFPYFTSMLEERLRGLLPGYPKEILIGEVPRELDPMLVVWKGGSVFGRLSSSGNDSWVHQREYNFLGSKLLAQKCMWNW</sequence>
<feature type="compositionally biased region" description="Basic and acidic residues" evidence="2">
    <location>
        <begin position="144"/>
        <end position="156"/>
    </location>
</feature>
<name>A0A9P4M3U6_9PEZI</name>
<dbReference type="AlphaFoldDB" id="A0A9P4M3U6"/>
<dbReference type="PANTHER" id="PTHR11937">
    <property type="entry name" value="ACTIN"/>
    <property type="match status" value="1"/>
</dbReference>
<keyword evidence="4" id="KW-1185">Reference proteome</keyword>
<evidence type="ECO:0000313" key="4">
    <source>
        <dbReference type="Proteomes" id="UP000799772"/>
    </source>
</evidence>
<feature type="compositionally biased region" description="Polar residues" evidence="2">
    <location>
        <begin position="558"/>
        <end position="570"/>
    </location>
</feature>
<protein>
    <submittedName>
        <fullName evidence="3">Actin-like ATPase domain-containing protein</fullName>
    </submittedName>
</protein>
<reference evidence="3" key="1">
    <citation type="journal article" date="2020" name="Stud. Mycol.">
        <title>101 Dothideomycetes genomes: a test case for predicting lifestyles and emergence of pathogens.</title>
        <authorList>
            <person name="Haridas S."/>
            <person name="Albert R."/>
            <person name="Binder M."/>
            <person name="Bloem J."/>
            <person name="Labutti K."/>
            <person name="Salamov A."/>
            <person name="Andreopoulos B."/>
            <person name="Baker S."/>
            <person name="Barry K."/>
            <person name="Bills G."/>
            <person name="Bluhm B."/>
            <person name="Cannon C."/>
            <person name="Castanera R."/>
            <person name="Culley D."/>
            <person name="Daum C."/>
            <person name="Ezra D."/>
            <person name="Gonzalez J."/>
            <person name="Henrissat B."/>
            <person name="Kuo A."/>
            <person name="Liang C."/>
            <person name="Lipzen A."/>
            <person name="Lutzoni F."/>
            <person name="Magnuson J."/>
            <person name="Mondo S."/>
            <person name="Nolan M."/>
            <person name="Ohm R."/>
            <person name="Pangilinan J."/>
            <person name="Park H.-J."/>
            <person name="Ramirez L."/>
            <person name="Alfaro M."/>
            <person name="Sun H."/>
            <person name="Tritt A."/>
            <person name="Yoshinaga Y."/>
            <person name="Zwiers L.-H."/>
            <person name="Turgeon B."/>
            <person name="Goodwin S."/>
            <person name="Spatafora J."/>
            <person name="Crous P."/>
            <person name="Grigoriev I."/>
        </authorList>
    </citation>
    <scope>NUCLEOTIDE SEQUENCE</scope>
    <source>
        <strain evidence="3">CBS 133067</strain>
    </source>
</reference>
<feature type="compositionally biased region" description="Gly residues" evidence="2">
    <location>
        <begin position="581"/>
        <end position="591"/>
    </location>
</feature>
<dbReference type="Pfam" id="PF00022">
    <property type="entry name" value="Actin"/>
    <property type="match status" value="1"/>
</dbReference>
<dbReference type="Proteomes" id="UP000799772">
    <property type="component" value="Unassembled WGS sequence"/>
</dbReference>
<dbReference type="CDD" id="cd10206">
    <property type="entry name" value="ASKHA_NBD_Arp8-like"/>
    <property type="match status" value="1"/>
</dbReference>
<feature type="region of interest" description="Disordered" evidence="2">
    <location>
        <begin position="509"/>
        <end position="610"/>
    </location>
</feature>
<dbReference type="Gene3D" id="3.90.640.10">
    <property type="entry name" value="Actin, Chain A, domain 4"/>
    <property type="match status" value="1"/>
</dbReference>
<accession>A0A9P4M3U6</accession>
<dbReference type="InterPro" id="IPR043129">
    <property type="entry name" value="ATPase_NBD"/>
</dbReference>
<organism evidence="3 4">
    <name type="scientific">Rhizodiscina lignyota</name>
    <dbReference type="NCBI Taxonomy" id="1504668"/>
    <lineage>
        <taxon>Eukaryota</taxon>
        <taxon>Fungi</taxon>
        <taxon>Dikarya</taxon>
        <taxon>Ascomycota</taxon>
        <taxon>Pezizomycotina</taxon>
        <taxon>Dothideomycetes</taxon>
        <taxon>Pleosporomycetidae</taxon>
        <taxon>Aulographales</taxon>
        <taxon>Rhizodiscinaceae</taxon>
        <taxon>Rhizodiscina</taxon>
    </lineage>
</organism>
<dbReference type="Gene3D" id="3.30.420.40">
    <property type="match status" value="3"/>
</dbReference>
<dbReference type="OrthoDB" id="5572108at2759"/>
<dbReference type="FunFam" id="3.30.420.40:FF:000232">
    <property type="entry name" value="Actin-related protein 8"/>
    <property type="match status" value="1"/>
</dbReference>
<feature type="compositionally biased region" description="Polar residues" evidence="2">
    <location>
        <begin position="515"/>
        <end position="527"/>
    </location>
</feature>
<dbReference type="InterPro" id="IPR004000">
    <property type="entry name" value="Actin"/>
</dbReference>
<gene>
    <name evidence="3" type="ORF">NA57DRAFT_40935</name>
</gene>
<proteinExistence type="inferred from homology"/>
<feature type="region of interest" description="Disordered" evidence="2">
    <location>
        <begin position="132"/>
        <end position="156"/>
    </location>
</feature>
<comment type="similarity">
    <text evidence="1">Belongs to the actin family.</text>
</comment>